<protein>
    <submittedName>
        <fullName evidence="1">Uncharacterized protein</fullName>
    </submittedName>
</protein>
<organism evidence="1">
    <name type="scientific">Photinus pyralis</name>
    <name type="common">Common eastern firefly</name>
    <name type="synonym">Lampyris pyralis</name>
    <dbReference type="NCBI Taxonomy" id="7054"/>
    <lineage>
        <taxon>Eukaryota</taxon>
        <taxon>Metazoa</taxon>
        <taxon>Ecdysozoa</taxon>
        <taxon>Arthropoda</taxon>
        <taxon>Hexapoda</taxon>
        <taxon>Insecta</taxon>
        <taxon>Pterygota</taxon>
        <taxon>Neoptera</taxon>
        <taxon>Endopterygota</taxon>
        <taxon>Coleoptera</taxon>
        <taxon>Polyphaga</taxon>
        <taxon>Elateriformia</taxon>
        <taxon>Elateroidea</taxon>
        <taxon>Lampyridae</taxon>
        <taxon>Lampyrinae</taxon>
        <taxon>Photinus</taxon>
    </lineage>
</organism>
<name>A0A1Y1MD17_PHOPY</name>
<dbReference type="AlphaFoldDB" id="A0A1Y1MD17"/>
<reference evidence="1" key="1">
    <citation type="journal article" date="2016" name="Sci. Rep.">
        <title>Molecular characterization of firefly nuptial gifts: a multi-omics approach sheds light on postcopulatory sexual selection.</title>
        <authorList>
            <person name="Al-Wathiqui N."/>
            <person name="Fallon T.R."/>
            <person name="South A."/>
            <person name="Weng J.K."/>
            <person name="Lewis S.M."/>
        </authorList>
    </citation>
    <scope>NUCLEOTIDE SEQUENCE</scope>
</reference>
<dbReference type="EMBL" id="GEZM01034616">
    <property type="protein sequence ID" value="JAV83702.1"/>
    <property type="molecule type" value="Transcribed_RNA"/>
</dbReference>
<sequence length="101" mass="11777">MVTDESLDLLFSPSKWTKRAVPDVIKLHIDVVTQASKYARKNIPCELNVAYGYAEKEKLDIYGTDLPPGEYTYLLIVATVTYIRILWKYWLPLHWSISWVN</sequence>
<accession>A0A1Y1MD17</accession>
<proteinExistence type="predicted"/>
<evidence type="ECO:0000313" key="1">
    <source>
        <dbReference type="EMBL" id="JAV83702.1"/>
    </source>
</evidence>